<feature type="domain" description="HTH marR-type" evidence="4">
    <location>
        <begin position="2"/>
        <end position="134"/>
    </location>
</feature>
<organism evidence="5 7">
    <name type="scientific">Lactobacillus helveticus</name>
    <name type="common">Lactobacillus suntoryeus</name>
    <dbReference type="NCBI Taxonomy" id="1587"/>
    <lineage>
        <taxon>Bacteria</taxon>
        <taxon>Bacillati</taxon>
        <taxon>Bacillota</taxon>
        <taxon>Bacilli</taxon>
        <taxon>Lactobacillales</taxon>
        <taxon>Lactobacillaceae</taxon>
        <taxon>Lactobacillus</taxon>
    </lineage>
</organism>
<evidence type="ECO:0000313" key="5">
    <source>
        <dbReference type="EMBL" id="GFP00147.1"/>
    </source>
</evidence>
<dbReference type="EMBL" id="BLYO01000363">
    <property type="protein sequence ID" value="GFP00147.1"/>
    <property type="molecule type" value="Genomic_DNA"/>
</dbReference>
<evidence type="ECO:0000256" key="3">
    <source>
        <dbReference type="ARBA" id="ARBA00023163"/>
    </source>
</evidence>
<dbReference type="GO" id="GO:0003700">
    <property type="term" value="F:DNA-binding transcription factor activity"/>
    <property type="evidence" value="ECO:0007669"/>
    <property type="project" value="InterPro"/>
</dbReference>
<sequence>MEEDILRQIGTIARALDSIANVEFKEIELNRGQYLYLTRIKENPGIISNHLAEILSVDRTTTARAIQKIEKDSLIEKKNDQENKKIKHLFVTDKGEKLAQRIEQENAYSNELALAGLDPAQREELTDLLKTVEKNVTANWHFVKNGGKRKY</sequence>
<dbReference type="RefSeq" id="WP_014564149.1">
    <property type="nucleotide sequence ID" value="NZ_BLYO01000363.1"/>
</dbReference>
<protein>
    <submittedName>
        <fullName evidence="5 6">Transcriptional regulator</fullName>
    </submittedName>
</protein>
<dbReference type="Gene3D" id="1.10.10.10">
    <property type="entry name" value="Winged helix-like DNA-binding domain superfamily/Winged helix DNA-binding domain"/>
    <property type="match status" value="1"/>
</dbReference>
<reference evidence="6" key="1">
    <citation type="submission" date="2019-09" db="EMBL/GenBank/DDBJ databases">
        <title>Comparative genomic analysis of Lactobacillus helveticus.</title>
        <authorList>
            <person name="Zhang H."/>
            <person name="Chen Y."/>
            <person name="Zhong Z."/>
        </authorList>
    </citation>
    <scope>NUCLEOTIDE SEQUENCE</scope>
    <source>
        <strain evidence="6">IMAU50013</strain>
    </source>
</reference>
<evidence type="ECO:0000259" key="4">
    <source>
        <dbReference type="PROSITE" id="PS50995"/>
    </source>
</evidence>
<accession>A0A8H9F9M7</accession>
<dbReference type="PROSITE" id="PS50995">
    <property type="entry name" value="HTH_MARR_2"/>
    <property type="match status" value="1"/>
</dbReference>
<evidence type="ECO:0000256" key="2">
    <source>
        <dbReference type="ARBA" id="ARBA00023125"/>
    </source>
</evidence>
<dbReference type="Proteomes" id="UP000601587">
    <property type="component" value="Unassembled WGS sequence"/>
</dbReference>
<dbReference type="Proteomes" id="UP000618094">
    <property type="component" value="Unassembled WGS sequence"/>
</dbReference>
<dbReference type="Pfam" id="PF01047">
    <property type="entry name" value="MarR"/>
    <property type="match status" value="1"/>
</dbReference>
<name>A0A8H9F9M7_LACHE</name>
<dbReference type="PRINTS" id="PR00598">
    <property type="entry name" value="HTHMARR"/>
</dbReference>
<dbReference type="SMART" id="SM00347">
    <property type="entry name" value="HTH_MARR"/>
    <property type="match status" value="1"/>
</dbReference>
<dbReference type="InterPro" id="IPR036390">
    <property type="entry name" value="WH_DNA-bd_sf"/>
</dbReference>
<keyword evidence="1" id="KW-0805">Transcription regulation</keyword>
<keyword evidence="2" id="KW-0238">DNA-binding</keyword>
<dbReference type="SUPFAM" id="SSF46785">
    <property type="entry name" value="Winged helix' DNA-binding domain"/>
    <property type="match status" value="1"/>
</dbReference>
<keyword evidence="3" id="KW-0804">Transcription</keyword>
<dbReference type="InterPro" id="IPR036388">
    <property type="entry name" value="WH-like_DNA-bd_sf"/>
</dbReference>
<dbReference type="AlphaFoldDB" id="A0A8H9F9M7"/>
<evidence type="ECO:0000313" key="6">
    <source>
        <dbReference type="EMBL" id="NRN92224.1"/>
    </source>
</evidence>
<evidence type="ECO:0000313" key="7">
    <source>
        <dbReference type="Proteomes" id="UP000618094"/>
    </source>
</evidence>
<dbReference type="PANTHER" id="PTHR42756:SF2">
    <property type="entry name" value="MARR FAMILY REGULATORY PROTEIN"/>
    <property type="match status" value="1"/>
</dbReference>
<dbReference type="GO" id="GO:0003677">
    <property type="term" value="F:DNA binding"/>
    <property type="evidence" value="ECO:0007669"/>
    <property type="project" value="UniProtKB-KW"/>
</dbReference>
<evidence type="ECO:0000256" key="1">
    <source>
        <dbReference type="ARBA" id="ARBA00023015"/>
    </source>
</evidence>
<reference evidence="5" key="2">
    <citation type="submission" date="2020-07" db="EMBL/GenBank/DDBJ databases">
        <title>Draft genome sequence of Lactobacillus helveticus strain H-8.</title>
        <authorList>
            <person name="Endo A."/>
            <person name="Maeno S."/>
            <person name="Kido Y."/>
        </authorList>
    </citation>
    <scope>NUCLEOTIDE SEQUENCE</scope>
    <source>
        <strain evidence="5">H-8</strain>
    </source>
</reference>
<gene>
    <name evidence="5" type="primary">marR</name>
    <name evidence="6" type="ORF">IMAU50013_01771</name>
    <name evidence="5" type="ORF">LHEH8_19020</name>
</gene>
<dbReference type="PANTHER" id="PTHR42756">
    <property type="entry name" value="TRANSCRIPTIONAL REGULATOR, MARR"/>
    <property type="match status" value="1"/>
</dbReference>
<dbReference type="EMBL" id="WCGB01000049">
    <property type="protein sequence ID" value="NRN92224.1"/>
    <property type="molecule type" value="Genomic_DNA"/>
</dbReference>
<dbReference type="InterPro" id="IPR000835">
    <property type="entry name" value="HTH_MarR-typ"/>
</dbReference>
<comment type="caution">
    <text evidence="5">The sequence shown here is derived from an EMBL/GenBank/DDBJ whole genome shotgun (WGS) entry which is preliminary data.</text>
</comment>
<proteinExistence type="predicted"/>